<keyword evidence="1" id="KW-0732">Signal</keyword>
<organism evidence="2">
    <name type="scientific">Anopheles braziliensis</name>
    <dbReference type="NCBI Taxonomy" id="58242"/>
    <lineage>
        <taxon>Eukaryota</taxon>
        <taxon>Metazoa</taxon>
        <taxon>Ecdysozoa</taxon>
        <taxon>Arthropoda</taxon>
        <taxon>Hexapoda</taxon>
        <taxon>Insecta</taxon>
        <taxon>Pterygota</taxon>
        <taxon>Neoptera</taxon>
        <taxon>Endopterygota</taxon>
        <taxon>Diptera</taxon>
        <taxon>Nematocera</taxon>
        <taxon>Culicoidea</taxon>
        <taxon>Culicidae</taxon>
        <taxon>Anophelinae</taxon>
        <taxon>Anopheles</taxon>
    </lineage>
</organism>
<dbReference type="AlphaFoldDB" id="A0A2M3ZU16"/>
<reference evidence="2" key="1">
    <citation type="submission" date="2018-01" db="EMBL/GenBank/DDBJ databases">
        <title>An insight into the sialome of Amazonian anophelines.</title>
        <authorList>
            <person name="Ribeiro J.M."/>
            <person name="Scarpassa V."/>
            <person name="Calvo E."/>
        </authorList>
    </citation>
    <scope>NUCLEOTIDE SEQUENCE</scope>
    <source>
        <tissue evidence="2">Salivary glands</tissue>
    </source>
</reference>
<sequence>MVCFFRYFHGHFSLLLFYCLYKCSTFNTHTRARAHTYIQTSTLRYARTQSHTHIHKHITGVIKDAGG</sequence>
<accession>A0A2M3ZU16</accession>
<feature type="signal peptide" evidence="1">
    <location>
        <begin position="1"/>
        <end position="25"/>
    </location>
</feature>
<proteinExistence type="predicted"/>
<name>A0A2M3ZU16_9DIPT</name>
<feature type="chain" id="PRO_5014986161" evidence="1">
    <location>
        <begin position="26"/>
        <end position="67"/>
    </location>
</feature>
<evidence type="ECO:0000256" key="1">
    <source>
        <dbReference type="SAM" id="SignalP"/>
    </source>
</evidence>
<dbReference type="EMBL" id="GGFM01011313">
    <property type="protein sequence ID" value="MBW32064.1"/>
    <property type="molecule type" value="Transcribed_RNA"/>
</dbReference>
<evidence type="ECO:0000313" key="2">
    <source>
        <dbReference type="EMBL" id="MBW32064.1"/>
    </source>
</evidence>
<protein>
    <submittedName>
        <fullName evidence="2">Putative secreted peptide</fullName>
    </submittedName>
</protein>